<dbReference type="InterPro" id="IPR000868">
    <property type="entry name" value="Isochorismatase-like_dom"/>
</dbReference>
<protein>
    <submittedName>
        <fullName evidence="3">Cysteine hydrolase</fullName>
    </submittedName>
</protein>
<keyword evidence="4" id="KW-1185">Reference proteome</keyword>
<proteinExistence type="predicted"/>
<dbReference type="Pfam" id="PF00857">
    <property type="entry name" value="Isochorismatase"/>
    <property type="match status" value="1"/>
</dbReference>
<dbReference type="GO" id="GO:0016787">
    <property type="term" value="F:hydrolase activity"/>
    <property type="evidence" value="ECO:0007669"/>
    <property type="project" value="UniProtKB-KW"/>
</dbReference>
<dbReference type="PANTHER" id="PTHR43540">
    <property type="entry name" value="PEROXYUREIDOACRYLATE/UREIDOACRYLATE AMIDOHYDROLASE-RELATED"/>
    <property type="match status" value="1"/>
</dbReference>
<dbReference type="OrthoDB" id="5360912at2"/>
<dbReference type="InterPro" id="IPR050272">
    <property type="entry name" value="Isochorismatase-like_hydrls"/>
</dbReference>
<accession>A0A3S9HGV0</accession>
<dbReference type="EMBL" id="CP034464">
    <property type="protein sequence ID" value="AZP11341.1"/>
    <property type="molecule type" value="Genomic_DNA"/>
</dbReference>
<dbReference type="RefSeq" id="WP_126126729.1">
    <property type="nucleotide sequence ID" value="NZ_CP034464.1"/>
</dbReference>
<evidence type="ECO:0000259" key="2">
    <source>
        <dbReference type="Pfam" id="PF00857"/>
    </source>
</evidence>
<reference evidence="3 4" key="1">
    <citation type="journal article" date="2011" name="Int. J. Syst. Evol. Microbiol.">
        <title>Description of Undibacterium oligocarboniphilum sp. nov., isolated from purified water, and Undibacterium pigrum strain CCUG 49012 as the type strain of Undibacterium parvum sp. nov., and emended descriptions of the genus Undibacterium and the species Undibacterium pigrum.</title>
        <authorList>
            <person name="Eder W."/>
            <person name="Wanner G."/>
            <person name="Ludwig W."/>
            <person name="Busse H.J."/>
            <person name="Ziemke-Kageler F."/>
            <person name="Lang E."/>
        </authorList>
    </citation>
    <scope>NUCLEOTIDE SEQUENCE [LARGE SCALE GENOMIC DNA]</scope>
    <source>
        <strain evidence="3 4">DSM 23061</strain>
    </source>
</reference>
<name>A0A3S9HGV0_9BURK</name>
<dbReference type="KEGG" id="upv:EJN92_04580"/>
<gene>
    <name evidence="3" type="ORF">EJN92_04580</name>
</gene>
<dbReference type="CDD" id="cd01014">
    <property type="entry name" value="nicotinamidase_related"/>
    <property type="match status" value="1"/>
</dbReference>
<dbReference type="AlphaFoldDB" id="A0A3S9HGV0"/>
<keyword evidence="1 3" id="KW-0378">Hydrolase</keyword>
<dbReference type="Proteomes" id="UP000275663">
    <property type="component" value="Chromosome"/>
</dbReference>
<dbReference type="Gene3D" id="3.40.50.850">
    <property type="entry name" value="Isochorismatase-like"/>
    <property type="match status" value="1"/>
</dbReference>
<dbReference type="SUPFAM" id="SSF52499">
    <property type="entry name" value="Isochorismatase-like hydrolases"/>
    <property type="match status" value="1"/>
</dbReference>
<sequence>MTQSTFQAANAALILIDLQQGMTEPRLGPRNMPEAEDNIALLLAAWRAAGRSIVHVRHMSRSPESVFWPGQAGAQIQPRFAPLASEHVMEKNVTDAFCNSGLEQWLHRRGIGQLAMVGVATNYSVEASARSAACLGFKVAVVSDACFTFDSTDCKGTMQTAEQIHCMSLSNLQGEYAQLLLTDELLRQCK</sequence>
<evidence type="ECO:0000256" key="1">
    <source>
        <dbReference type="ARBA" id="ARBA00022801"/>
    </source>
</evidence>
<organism evidence="3 4">
    <name type="scientific">Undibacterium parvum</name>
    <dbReference type="NCBI Taxonomy" id="401471"/>
    <lineage>
        <taxon>Bacteria</taxon>
        <taxon>Pseudomonadati</taxon>
        <taxon>Pseudomonadota</taxon>
        <taxon>Betaproteobacteria</taxon>
        <taxon>Burkholderiales</taxon>
        <taxon>Oxalobacteraceae</taxon>
        <taxon>Undibacterium</taxon>
    </lineage>
</organism>
<dbReference type="PANTHER" id="PTHR43540:SF1">
    <property type="entry name" value="ISOCHORISMATASE HYDROLASE"/>
    <property type="match status" value="1"/>
</dbReference>
<feature type="domain" description="Isochorismatase-like" evidence="2">
    <location>
        <begin position="11"/>
        <end position="161"/>
    </location>
</feature>
<dbReference type="InterPro" id="IPR036380">
    <property type="entry name" value="Isochorismatase-like_sf"/>
</dbReference>
<evidence type="ECO:0000313" key="4">
    <source>
        <dbReference type="Proteomes" id="UP000275663"/>
    </source>
</evidence>
<evidence type="ECO:0000313" key="3">
    <source>
        <dbReference type="EMBL" id="AZP11341.1"/>
    </source>
</evidence>